<evidence type="ECO:0000313" key="7">
    <source>
        <dbReference type="EMBL" id="SDS58295.1"/>
    </source>
</evidence>
<keyword evidence="3" id="KW-0436">Ligase</keyword>
<feature type="domain" description="ATP-dependent DNA ligase family profile" evidence="6">
    <location>
        <begin position="320"/>
        <end position="443"/>
    </location>
</feature>
<dbReference type="AlphaFoldDB" id="A0A1H1TDA1"/>
<sequence length="534" mass="59287">MPDKLDAYRRKRSADRTAEPVPAGGPLPQGNDDTFVIQEHHARRLHWDFRLEREGVLVSWALPKGLPDDPKKNHLAVHTEDHPLEYADFAGEIAKGEYGGGTVEIWDRGTYECEKWTDREVKVVLHGTNGDRSQGRFVLIRTGENWLIHRMEYSPDEAGSGESATKAGATKPGATKAGATKAASEKSTGKKTTAKKTSAKRPSSASTSGSEPLPELVRPMLATLGELPPARDDEKFGYEMKWDGLRAVAYADGTKVRLKTRNDLDVTGTYPELADLQESLGSLPAVLDGEIVAFDAKTGRISFAALQQRMHVRDAAQVRRLREQSPVTYLIFDLLHLDGRSTVDLTYEQRRELLESLELRGPHWDTPPYTRGGGQELMAASKEQALEGVLAKRLTSRYEPGRRSRDWIKVKHARTQEVVIGGWQPGKGRREGTIGSLLLGVPGPDGLEYVGQVGTGFTDEMLADLADRTRRIARRTSPFAGTMPAKDSRDAHWVTPKLVGEVRFAEWTRDGRLRHPAWRGLRPDKAPDDVVRES</sequence>
<dbReference type="InterPro" id="IPR012340">
    <property type="entry name" value="NA-bd_OB-fold"/>
</dbReference>
<feature type="compositionally biased region" description="Low complexity" evidence="5">
    <location>
        <begin position="163"/>
        <end position="182"/>
    </location>
</feature>
<dbReference type="PROSITE" id="PS50160">
    <property type="entry name" value="DNA_LIGASE_A3"/>
    <property type="match status" value="1"/>
</dbReference>
<keyword evidence="8" id="KW-1185">Reference proteome</keyword>
<dbReference type="InterPro" id="IPR012309">
    <property type="entry name" value="DNA_ligase_ATP-dep_C"/>
</dbReference>
<dbReference type="RefSeq" id="WP_241827448.1">
    <property type="nucleotide sequence ID" value="NZ_LT629732.1"/>
</dbReference>
<dbReference type="InterPro" id="IPR014144">
    <property type="entry name" value="LigD_PE_domain"/>
</dbReference>
<evidence type="ECO:0000256" key="3">
    <source>
        <dbReference type="ARBA" id="ARBA00022598"/>
    </source>
</evidence>
<comment type="similarity">
    <text evidence="1">Belongs to the ATP-dependent DNA ligase family.</text>
</comment>
<evidence type="ECO:0000256" key="4">
    <source>
        <dbReference type="ARBA" id="ARBA00034003"/>
    </source>
</evidence>
<proteinExistence type="inferred from homology"/>
<dbReference type="Gene3D" id="3.30.470.30">
    <property type="entry name" value="DNA ligase/mRNA capping enzyme"/>
    <property type="match status" value="1"/>
</dbReference>
<dbReference type="NCBIfam" id="TIGR02777">
    <property type="entry name" value="LigD_PE_dom"/>
    <property type="match status" value="1"/>
</dbReference>
<evidence type="ECO:0000256" key="5">
    <source>
        <dbReference type="SAM" id="MobiDB-lite"/>
    </source>
</evidence>
<dbReference type="EC" id="6.5.1.1" evidence="2"/>
<dbReference type="SUPFAM" id="SSF56091">
    <property type="entry name" value="DNA ligase/mRNA capping enzyme, catalytic domain"/>
    <property type="match status" value="1"/>
</dbReference>
<dbReference type="Proteomes" id="UP000198983">
    <property type="component" value="Chromosome I"/>
</dbReference>
<reference evidence="7 8" key="1">
    <citation type="submission" date="2016-10" db="EMBL/GenBank/DDBJ databases">
        <authorList>
            <person name="de Groot N.N."/>
        </authorList>
    </citation>
    <scope>NUCLEOTIDE SEQUENCE [LARGE SCALE GENOMIC DNA]</scope>
    <source>
        <strain evidence="7 8">DSM 22024</strain>
    </source>
</reference>
<accession>A0A1H1TDA1</accession>
<dbReference type="InterPro" id="IPR012310">
    <property type="entry name" value="DNA_ligase_ATP-dep_cent"/>
</dbReference>
<name>A0A1H1TDA1_9ACTN</name>
<feature type="region of interest" description="Disordered" evidence="5">
    <location>
        <begin position="155"/>
        <end position="215"/>
    </location>
</feature>
<dbReference type="CDD" id="cd07971">
    <property type="entry name" value="OBF_DNA_ligase_LigD"/>
    <property type="match status" value="1"/>
</dbReference>
<dbReference type="GO" id="GO:0006281">
    <property type="term" value="P:DNA repair"/>
    <property type="evidence" value="ECO:0007669"/>
    <property type="project" value="InterPro"/>
</dbReference>
<evidence type="ECO:0000256" key="1">
    <source>
        <dbReference type="ARBA" id="ARBA00007572"/>
    </source>
</evidence>
<dbReference type="PROSITE" id="PS00333">
    <property type="entry name" value="DNA_LIGASE_A2"/>
    <property type="match status" value="1"/>
</dbReference>
<evidence type="ECO:0000256" key="2">
    <source>
        <dbReference type="ARBA" id="ARBA00012727"/>
    </source>
</evidence>
<dbReference type="EMBL" id="LT629732">
    <property type="protein sequence ID" value="SDS58295.1"/>
    <property type="molecule type" value="Genomic_DNA"/>
</dbReference>
<dbReference type="PANTHER" id="PTHR45674">
    <property type="entry name" value="DNA LIGASE 1/3 FAMILY MEMBER"/>
    <property type="match status" value="1"/>
</dbReference>
<dbReference type="InterPro" id="IPR014146">
    <property type="entry name" value="LigD_ligase_dom"/>
</dbReference>
<dbReference type="GO" id="GO:0005524">
    <property type="term" value="F:ATP binding"/>
    <property type="evidence" value="ECO:0007669"/>
    <property type="project" value="InterPro"/>
</dbReference>
<dbReference type="SUPFAM" id="SSF50249">
    <property type="entry name" value="Nucleic acid-binding proteins"/>
    <property type="match status" value="1"/>
</dbReference>
<dbReference type="PANTHER" id="PTHR45674:SF4">
    <property type="entry name" value="DNA LIGASE 1"/>
    <property type="match status" value="1"/>
</dbReference>
<dbReference type="InterPro" id="IPR016059">
    <property type="entry name" value="DNA_ligase_ATP-dep_CS"/>
</dbReference>
<dbReference type="InterPro" id="IPR050191">
    <property type="entry name" value="ATP-dep_DNA_ligase"/>
</dbReference>
<protein>
    <recommendedName>
        <fullName evidence="2">DNA ligase (ATP)</fullName>
        <ecNumber evidence="2">6.5.1.1</ecNumber>
    </recommendedName>
</protein>
<feature type="region of interest" description="Disordered" evidence="5">
    <location>
        <begin position="1"/>
        <end position="32"/>
    </location>
</feature>
<dbReference type="Gene3D" id="3.30.1490.70">
    <property type="match status" value="1"/>
</dbReference>
<dbReference type="Pfam" id="PF01068">
    <property type="entry name" value="DNA_ligase_A_M"/>
    <property type="match status" value="1"/>
</dbReference>
<dbReference type="CDD" id="cd07906">
    <property type="entry name" value="Adenylation_DNA_ligase_LigD_LigC"/>
    <property type="match status" value="1"/>
</dbReference>
<dbReference type="GO" id="GO:0006310">
    <property type="term" value="P:DNA recombination"/>
    <property type="evidence" value="ECO:0007669"/>
    <property type="project" value="InterPro"/>
</dbReference>
<comment type="catalytic activity">
    <reaction evidence="4">
        <text>ATP + (deoxyribonucleotide)n-3'-hydroxyl + 5'-phospho-(deoxyribonucleotide)m = (deoxyribonucleotide)n+m + AMP + diphosphate.</text>
        <dbReference type="EC" id="6.5.1.1"/>
    </reaction>
</comment>
<dbReference type="Gene3D" id="2.40.50.140">
    <property type="entry name" value="Nucleic acid-binding proteins"/>
    <property type="match status" value="1"/>
</dbReference>
<dbReference type="STRING" id="117157.SAMN04489717_3158"/>
<gene>
    <name evidence="7" type="ORF">SAMN04489717_3158</name>
</gene>
<evidence type="ECO:0000313" key="8">
    <source>
        <dbReference type="Proteomes" id="UP000198983"/>
    </source>
</evidence>
<dbReference type="GO" id="GO:0003910">
    <property type="term" value="F:DNA ligase (ATP) activity"/>
    <property type="evidence" value="ECO:0007669"/>
    <property type="project" value="UniProtKB-EC"/>
</dbReference>
<dbReference type="Pfam" id="PF13298">
    <property type="entry name" value="LigD_N"/>
    <property type="match status" value="1"/>
</dbReference>
<organism evidence="7 8">
    <name type="scientific">Actinopolymorpha singaporensis</name>
    <dbReference type="NCBI Taxonomy" id="117157"/>
    <lineage>
        <taxon>Bacteria</taxon>
        <taxon>Bacillati</taxon>
        <taxon>Actinomycetota</taxon>
        <taxon>Actinomycetes</taxon>
        <taxon>Propionibacteriales</taxon>
        <taxon>Actinopolymorphaceae</taxon>
        <taxon>Actinopolymorpha</taxon>
    </lineage>
</organism>
<evidence type="ECO:0000259" key="6">
    <source>
        <dbReference type="PROSITE" id="PS50160"/>
    </source>
</evidence>
<dbReference type="NCBIfam" id="TIGR02779">
    <property type="entry name" value="NHEJ_ligase_lig"/>
    <property type="match status" value="1"/>
</dbReference>
<dbReference type="Pfam" id="PF04679">
    <property type="entry name" value="DNA_ligase_A_C"/>
    <property type="match status" value="1"/>
</dbReference>
<feature type="compositionally biased region" description="Basic and acidic residues" evidence="5">
    <location>
        <begin position="1"/>
        <end position="18"/>
    </location>
</feature>